<evidence type="ECO:0000256" key="1">
    <source>
        <dbReference type="ARBA" id="ARBA00022679"/>
    </source>
</evidence>
<evidence type="ECO:0000313" key="9">
    <source>
        <dbReference type="EMBL" id="OOH73717.1"/>
    </source>
</evidence>
<comment type="function">
    <text evidence="8">Involved in the regulation of the intracellular balance of NAD and NADP, and is a key enzyme in the biosynthesis of NADP. Catalyzes specifically the phosphorylation on 2'-hydroxyl of the adenosine moiety of NAD to yield NADP.</text>
</comment>
<feature type="binding site" evidence="8">
    <location>
        <begin position="201"/>
        <end position="206"/>
    </location>
    <ligand>
        <name>NAD(+)</name>
        <dbReference type="ChEBI" id="CHEBI:57540"/>
    </ligand>
</feature>
<keyword evidence="2 8" id="KW-0547">Nucleotide-binding</keyword>
<dbReference type="InterPro" id="IPR017438">
    <property type="entry name" value="ATP-NAD_kinase_N"/>
</dbReference>
<feature type="binding site" evidence="8">
    <location>
        <position position="171"/>
    </location>
    <ligand>
        <name>NAD(+)</name>
        <dbReference type="ChEBI" id="CHEBI:57540"/>
    </ligand>
</feature>
<dbReference type="Pfam" id="PF01513">
    <property type="entry name" value="NAD_kinase"/>
    <property type="match status" value="1"/>
</dbReference>
<dbReference type="FunFam" id="2.60.200.30:FF:000009">
    <property type="entry name" value="Poly(P)/ATP NAD kinase"/>
    <property type="match status" value="1"/>
</dbReference>
<evidence type="ECO:0000256" key="6">
    <source>
        <dbReference type="ARBA" id="ARBA00023027"/>
    </source>
</evidence>
<name>A0A1V3SWT2_9BACT</name>
<dbReference type="GO" id="GO:0005737">
    <property type="term" value="C:cytoplasm"/>
    <property type="evidence" value="ECO:0007669"/>
    <property type="project" value="UniProtKB-SubCell"/>
</dbReference>
<feature type="active site" description="Proton acceptor" evidence="8">
    <location>
        <position position="77"/>
    </location>
</feature>
<comment type="similarity">
    <text evidence="8">Belongs to the NAD kinase family.</text>
</comment>
<proteinExistence type="inferred from homology"/>
<keyword evidence="4 8" id="KW-0067">ATP-binding</keyword>
<keyword evidence="5 8" id="KW-0521">NADP</keyword>
<dbReference type="InterPro" id="IPR002504">
    <property type="entry name" value="NADK"/>
</dbReference>
<dbReference type="Gene3D" id="3.40.50.10330">
    <property type="entry name" value="Probable inorganic polyphosphate/atp-NAD kinase, domain 1"/>
    <property type="match status" value="1"/>
</dbReference>
<evidence type="ECO:0000256" key="7">
    <source>
        <dbReference type="ARBA" id="ARBA00047925"/>
    </source>
</evidence>
<feature type="binding site" evidence="8">
    <location>
        <begin position="77"/>
        <end position="78"/>
    </location>
    <ligand>
        <name>NAD(+)</name>
        <dbReference type="ChEBI" id="CHEBI:57540"/>
    </ligand>
</feature>
<dbReference type="GO" id="GO:0051287">
    <property type="term" value="F:NAD binding"/>
    <property type="evidence" value="ECO:0007669"/>
    <property type="project" value="UniProtKB-ARBA"/>
</dbReference>
<evidence type="ECO:0000256" key="8">
    <source>
        <dbReference type="HAMAP-Rule" id="MF_00361"/>
    </source>
</evidence>
<dbReference type="SUPFAM" id="SSF111331">
    <property type="entry name" value="NAD kinase/diacylglycerol kinase-like"/>
    <property type="match status" value="1"/>
</dbReference>
<dbReference type="GO" id="GO:0006741">
    <property type="term" value="P:NADP+ biosynthetic process"/>
    <property type="evidence" value="ECO:0007669"/>
    <property type="project" value="UniProtKB-UniRule"/>
</dbReference>
<dbReference type="HAMAP" id="MF_00361">
    <property type="entry name" value="NAD_kinase"/>
    <property type="match status" value="1"/>
</dbReference>
<feature type="binding site" evidence="8">
    <location>
        <position position="259"/>
    </location>
    <ligand>
        <name>NAD(+)</name>
        <dbReference type="ChEBI" id="CHEBI:57540"/>
    </ligand>
</feature>
<dbReference type="InterPro" id="IPR016064">
    <property type="entry name" value="NAD/diacylglycerol_kinase_sf"/>
</dbReference>
<keyword evidence="8" id="KW-0963">Cytoplasm</keyword>
<keyword evidence="6 8" id="KW-0520">NAD</keyword>
<keyword evidence="1 8" id="KW-0808">Transferase</keyword>
<organism evidence="9 10">
    <name type="scientific">Leptospirillum ferriphilum</name>
    <dbReference type="NCBI Taxonomy" id="178606"/>
    <lineage>
        <taxon>Bacteria</taxon>
        <taxon>Pseudomonadati</taxon>
        <taxon>Nitrospirota</taxon>
        <taxon>Nitrospiria</taxon>
        <taxon>Nitrospirales</taxon>
        <taxon>Nitrospiraceae</taxon>
        <taxon>Leptospirillum</taxon>
    </lineage>
</organism>
<protein>
    <recommendedName>
        <fullName evidence="8">NAD kinase</fullName>
        <ecNumber evidence="8">2.7.1.23</ecNumber>
    </recommendedName>
    <alternativeName>
        <fullName evidence="8">ATP-dependent NAD kinase</fullName>
    </alternativeName>
</protein>
<comment type="cofactor">
    <cofactor evidence="8">
        <name>a divalent metal cation</name>
        <dbReference type="ChEBI" id="CHEBI:60240"/>
    </cofactor>
</comment>
<evidence type="ECO:0000313" key="10">
    <source>
        <dbReference type="Proteomes" id="UP000188586"/>
    </source>
</evidence>
<dbReference type="RefSeq" id="WP_023525060.1">
    <property type="nucleotide sequence ID" value="NZ_MPOJ01000007.1"/>
</dbReference>
<dbReference type="Gene3D" id="2.60.200.30">
    <property type="entry name" value="Probable inorganic polyphosphate/atp-NAD kinase, domain 2"/>
    <property type="match status" value="1"/>
</dbReference>
<dbReference type="EMBL" id="MPOJ01000007">
    <property type="protein sequence ID" value="OOH73717.1"/>
    <property type="molecule type" value="Genomic_DNA"/>
</dbReference>
<dbReference type="GO" id="GO:0005524">
    <property type="term" value="F:ATP binding"/>
    <property type="evidence" value="ECO:0007669"/>
    <property type="project" value="UniProtKB-KW"/>
</dbReference>
<comment type="catalytic activity">
    <reaction evidence="7 8">
        <text>NAD(+) + ATP = ADP + NADP(+) + H(+)</text>
        <dbReference type="Rhea" id="RHEA:18629"/>
        <dbReference type="ChEBI" id="CHEBI:15378"/>
        <dbReference type="ChEBI" id="CHEBI:30616"/>
        <dbReference type="ChEBI" id="CHEBI:57540"/>
        <dbReference type="ChEBI" id="CHEBI:58349"/>
        <dbReference type="ChEBI" id="CHEBI:456216"/>
        <dbReference type="EC" id="2.7.1.23"/>
    </reaction>
</comment>
<comment type="caution">
    <text evidence="9">The sequence shown here is derived from an EMBL/GenBank/DDBJ whole genome shotgun (WGS) entry which is preliminary data.</text>
</comment>
<dbReference type="AlphaFoldDB" id="A0A1V3SWT2"/>
<dbReference type="GO" id="GO:0046872">
    <property type="term" value="F:metal ion binding"/>
    <property type="evidence" value="ECO:0007669"/>
    <property type="project" value="UniProtKB-UniRule"/>
</dbReference>
<dbReference type="PANTHER" id="PTHR20275:SF0">
    <property type="entry name" value="NAD KINASE"/>
    <property type="match status" value="1"/>
</dbReference>
<dbReference type="Pfam" id="PF20143">
    <property type="entry name" value="NAD_kinase_C"/>
    <property type="match status" value="1"/>
</dbReference>
<comment type="subcellular location">
    <subcellularLocation>
        <location evidence="8">Cytoplasm</location>
    </subcellularLocation>
</comment>
<keyword evidence="3 8" id="KW-0418">Kinase</keyword>
<dbReference type="EC" id="2.7.1.23" evidence="8"/>
<feature type="binding site" evidence="8">
    <location>
        <position position="188"/>
    </location>
    <ligand>
        <name>NAD(+)</name>
        <dbReference type="ChEBI" id="CHEBI:57540"/>
    </ligand>
</feature>
<gene>
    <name evidence="8" type="primary">nadK</name>
    <name evidence="9" type="ORF">BOX24_03295</name>
</gene>
<evidence type="ECO:0000256" key="5">
    <source>
        <dbReference type="ARBA" id="ARBA00022857"/>
    </source>
</evidence>
<evidence type="ECO:0000256" key="3">
    <source>
        <dbReference type="ARBA" id="ARBA00022777"/>
    </source>
</evidence>
<dbReference type="Proteomes" id="UP000188586">
    <property type="component" value="Unassembled WGS sequence"/>
</dbReference>
<reference evidence="9 10" key="1">
    <citation type="submission" date="2016-11" db="EMBL/GenBank/DDBJ databases">
        <title>Comparative genomics of co-occurring bacteria in distinct bioleaching systems unravels niche-specific adaptation.</title>
        <authorList>
            <person name="Zhang X."/>
            <person name="Liu X."/>
            <person name="Yin H."/>
        </authorList>
    </citation>
    <scope>NUCLEOTIDE SEQUENCE [LARGE SCALE GENOMIC DNA]</scope>
    <source>
        <strain evidence="9 10">DX</strain>
    </source>
</reference>
<dbReference type="PANTHER" id="PTHR20275">
    <property type="entry name" value="NAD KINASE"/>
    <property type="match status" value="1"/>
</dbReference>
<dbReference type="GO" id="GO:0003951">
    <property type="term" value="F:NAD+ kinase activity"/>
    <property type="evidence" value="ECO:0007669"/>
    <property type="project" value="UniProtKB-UniRule"/>
</dbReference>
<dbReference type="InterPro" id="IPR017437">
    <property type="entry name" value="ATP-NAD_kinase_PpnK-typ_C"/>
</dbReference>
<comment type="caution">
    <text evidence="8">Lacks conserved residue(s) required for the propagation of feature annotation.</text>
</comment>
<accession>A0A1V3SWT2</accession>
<feature type="binding site" evidence="8">
    <location>
        <position position="190"/>
    </location>
    <ligand>
        <name>NAD(+)</name>
        <dbReference type="ChEBI" id="CHEBI:57540"/>
    </ligand>
</feature>
<evidence type="ECO:0000256" key="4">
    <source>
        <dbReference type="ARBA" id="ARBA00022840"/>
    </source>
</evidence>
<evidence type="ECO:0000256" key="2">
    <source>
        <dbReference type="ARBA" id="ARBA00022741"/>
    </source>
</evidence>
<feature type="binding site" evidence="8">
    <location>
        <begin position="160"/>
        <end position="161"/>
    </location>
    <ligand>
        <name>NAD(+)</name>
        <dbReference type="ChEBI" id="CHEBI:57540"/>
    </ligand>
</feature>
<dbReference type="GO" id="GO:0019674">
    <property type="term" value="P:NAD+ metabolic process"/>
    <property type="evidence" value="ECO:0007669"/>
    <property type="project" value="InterPro"/>
</dbReference>
<sequence length="305" mass="33690">MTKNASRQPVSSVGIFTKPHRSDDIRLILESLIPWLEKQGISVYLDLEGSKTLPSTTGWAKEEIVRRSDLVLVLGGDGTLLAAARVVADHQLEKPKSSLPPPILGINLGNLGFLTEVQTSEVFDVLTKVLNGHYLTEKRLMLMTRIIRHGHSISESHVLNDVVINQGSKARLVEFDIYMDSLFVTSLKGDGVIFSTPTGSTAYNLSAGGPIVYPEMDGIIMTPICPHTLTHRPLLLPDQTRLEILIKKGDSVIVTFDGQVDHPLIAGDLIEITRSPAMTTLIVSPDRNYFEILRDKLKWGDRSHN</sequence>